<dbReference type="AlphaFoldDB" id="A0A8D8WEG8"/>
<dbReference type="EMBL" id="HBUF01187710">
    <property type="protein sequence ID" value="CAG6657257.1"/>
    <property type="molecule type" value="Transcribed_RNA"/>
</dbReference>
<sequence>MNQDIVNGAFLFRVLLKVINKKGNVSFWIYKVYIQGVYKFGSIKMEALFYAYRSMSNPLLITSNFSMGGKTACLIYHQSKEPHSPHKKKKKFEFQVLMISYILNRGSLLLNAENKII</sequence>
<accession>A0A8D8WEG8</accession>
<reference evidence="1" key="1">
    <citation type="submission" date="2021-05" db="EMBL/GenBank/DDBJ databases">
        <authorList>
            <person name="Alioto T."/>
            <person name="Alioto T."/>
            <person name="Gomez Garrido J."/>
        </authorList>
    </citation>
    <scope>NUCLEOTIDE SEQUENCE</scope>
</reference>
<name>A0A8D8WEG8_9HEMI</name>
<organism evidence="1">
    <name type="scientific">Cacopsylla melanoneura</name>
    <dbReference type="NCBI Taxonomy" id="428564"/>
    <lineage>
        <taxon>Eukaryota</taxon>
        <taxon>Metazoa</taxon>
        <taxon>Ecdysozoa</taxon>
        <taxon>Arthropoda</taxon>
        <taxon>Hexapoda</taxon>
        <taxon>Insecta</taxon>
        <taxon>Pterygota</taxon>
        <taxon>Neoptera</taxon>
        <taxon>Paraneoptera</taxon>
        <taxon>Hemiptera</taxon>
        <taxon>Sternorrhyncha</taxon>
        <taxon>Psylloidea</taxon>
        <taxon>Psyllidae</taxon>
        <taxon>Psyllinae</taxon>
        <taxon>Cacopsylla</taxon>
    </lineage>
</organism>
<evidence type="ECO:0000313" key="1">
    <source>
        <dbReference type="EMBL" id="CAG6657257.1"/>
    </source>
</evidence>
<protein>
    <submittedName>
        <fullName evidence="1">Uncharacterized protein</fullName>
    </submittedName>
</protein>
<proteinExistence type="predicted"/>